<dbReference type="PANTHER" id="PTHR45693:SF36">
    <property type="entry name" value="TRANSCRIPTION FACTOR TGA4"/>
    <property type="match status" value="1"/>
</dbReference>
<evidence type="ECO:0000313" key="12">
    <source>
        <dbReference type="EMBL" id="KAJ8765515.1"/>
    </source>
</evidence>
<comment type="subcellular location">
    <subcellularLocation>
        <location evidence="1">Nucleus</location>
    </subcellularLocation>
</comment>
<feature type="domain" description="DOG1" evidence="11">
    <location>
        <begin position="151"/>
        <end position="361"/>
    </location>
</feature>
<dbReference type="GO" id="GO:0003700">
    <property type="term" value="F:DNA-binding transcription factor activity"/>
    <property type="evidence" value="ECO:0007669"/>
    <property type="project" value="InterPro"/>
</dbReference>
<evidence type="ECO:0000256" key="2">
    <source>
        <dbReference type="ARBA" id="ARBA00007163"/>
    </source>
</evidence>
<dbReference type="SMART" id="SM00338">
    <property type="entry name" value="BRLZ"/>
    <property type="match status" value="1"/>
</dbReference>
<gene>
    <name evidence="12" type="ORF">K2173_014637</name>
</gene>
<evidence type="ECO:0000256" key="4">
    <source>
        <dbReference type="ARBA" id="ARBA00023125"/>
    </source>
</evidence>
<accession>A0AAV8TGX0</accession>
<dbReference type="PROSITE" id="PS51806">
    <property type="entry name" value="DOG1"/>
    <property type="match status" value="1"/>
</dbReference>
<dbReference type="PANTHER" id="PTHR45693">
    <property type="entry name" value="TRANSCRIPTION FACTOR TGA9"/>
    <property type="match status" value="1"/>
</dbReference>
<evidence type="ECO:0000256" key="8">
    <source>
        <dbReference type="SAM" id="Coils"/>
    </source>
</evidence>
<dbReference type="GO" id="GO:0005634">
    <property type="term" value="C:nucleus"/>
    <property type="evidence" value="ECO:0007669"/>
    <property type="project" value="UniProtKB-SubCell"/>
</dbReference>
<dbReference type="Pfam" id="PF14144">
    <property type="entry name" value="DOG1"/>
    <property type="match status" value="1"/>
</dbReference>
<evidence type="ECO:0000313" key="13">
    <source>
        <dbReference type="Proteomes" id="UP001159364"/>
    </source>
</evidence>
<comment type="similarity">
    <text evidence="2">Belongs to the bZIP family.</text>
</comment>
<dbReference type="EMBL" id="JAIWQS010000005">
    <property type="protein sequence ID" value="KAJ8765515.1"/>
    <property type="molecule type" value="Genomic_DNA"/>
</dbReference>
<feature type="region of interest" description="Disordered" evidence="9">
    <location>
        <begin position="58"/>
        <end position="80"/>
    </location>
</feature>
<dbReference type="InterPro" id="IPR025422">
    <property type="entry name" value="TGA_domain"/>
</dbReference>
<keyword evidence="5" id="KW-0010">Activator</keyword>
<feature type="coiled-coil region" evidence="8">
    <location>
        <begin position="80"/>
        <end position="128"/>
    </location>
</feature>
<evidence type="ECO:0000256" key="1">
    <source>
        <dbReference type="ARBA" id="ARBA00004123"/>
    </source>
</evidence>
<feature type="domain" description="BZIP" evidence="10">
    <location>
        <begin position="80"/>
        <end position="124"/>
    </location>
</feature>
<sequence>MNSPSTQFVTSRRMGLYEPIHNIGIWEDNSPASVLITGTPATPASMIFAAQMKLDNQSEDISQDTLGPSGKYDQEASKPIDKAQRRLAQNREAARKSRLRKKAYVQQLESSRLKLLQLEQELERARQQGLYMSGGVEAGHLGFNGTMNSGIATFEMEYGHWLEEQNRQIYDLRTALDAHISDVELQMLVESGLNHYSELFNMKAAAAKADVFYMMSGLWKSPAERFFLWLGGFRPSELLKVLLPQLEPLAEQQRLEVSNLKLSCQQAEDALSQGMDKLQQTLAETVAAGHLDSSSYMPQMENAMERLESLIRLVLQADHLRKETLLQMHRQLTVRQAARGLLVLGEYCQRLRALSSVWANRPCEPA</sequence>
<dbReference type="Proteomes" id="UP001159364">
    <property type="component" value="Linkage Group LG05"/>
</dbReference>
<evidence type="ECO:0000256" key="9">
    <source>
        <dbReference type="SAM" id="MobiDB-lite"/>
    </source>
</evidence>
<dbReference type="FunFam" id="1.20.5.170:FF:000019">
    <property type="entry name" value="BZIP family transcription factor"/>
    <property type="match status" value="1"/>
</dbReference>
<keyword evidence="3" id="KW-0805">Transcription regulation</keyword>
<proteinExistence type="inferred from homology"/>
<organism evidence="12 13">
    <name type="scientific">Erythroxylum novogranatense</name>
    <dbReference type="NCBI Taxonomy" id="1862640"/>
    <lineage>
        <taxon>Eukaryota</taxon>
        <taxon>Viridiplantae</taxon>
        <taxon>Streptophyta</taxon>
        <taxon>Embryophyta</taxon>
        <taxon>Tracheophyta</taxon>
        <taxon>Spermatophyta</taxon>
        <taxon>Magnoliopsida</taxon>
        <taxon>eudicotyledons</taxon>
        <taxon>Gunneridae</taxon>
        <taxon>Pentapetalae</taxon>
        <taxon>rosids</taxon>
        <taxon>fabids</taxon>
        <taxon>Malpighiales</taxon>
        <taxon>Erythroxylaceae</taxon>
        <taxon>Erythroxylum</taxon>
    </lineage>
</organism>
<evidence type="ECO:0000259" key="10">
    <source>
        <dbReference type="PROSITE" id="PS50217"/>
    </source>
</evidence>
<dbReference type="AlphaFoldDB" id="A0AAV8TGX0"/>
<evidence type="ECO:0000256" key="5">
    <source>
        <dbReference type="ARBA" id="ARBA00023159"/>
    </source>
</evidence>
<reference evidence="12 13" key="1">
    <citation type="submission" date="2021-09" db="EMBL/GenBank/DDBJ databases">
        <title>Genomic insights and catalytic innovation underlie evolution of tropane alkaloids biosynthesis.</title>
        <authorList>
            <person name="Wang Y.-J."/>
            <person name="Tian T."/>
            <person name="Huang J.-P."/>
            <person name="Huang S.-X."/>
        </authorList>
    </citation>
    <scope>NUCLEOTIDE SEQUENCE [LARGE SCALE GENOMIC DNA]</scope>
    <source>
        <strain evidence="12">KIB-2018</strain>
        <tissue evidence="12">Leaf</tissue>
    </source>
</reference>
<evidence type="ECO:0000259" key="11">
    <source>
        <dbReference type="PROSITE" id="PS51806"/>
    </source>
</evidence>
<dbReference type="GO" id="GO:0000976">
    <property type="term" value="F:transcription cis-regulatory region binding"/>
    <property type="evidence" value="ECO:0007669"/>
    <property type="project" value="UniProtKB-ARBA"/>
</dbReference>
<dbReference type="Gene3D" id="1.20.5.170">
    <property type="match status" value="1"/>
</dbReference>
<keyword evidence="7" id="KW-0539">Nucleus</keyword>
<dbReference type="InterPro" id="IPR046347">
    <property type="entry name" value="bZIP_sf"/>
</dbReference>
<keyword evidence="4" id="KW-0238">DNA-binding</keyword>
<name>A0AAV8TGX0_9ROSI</name>
<dbReference type="GO" id="GO:0006351">
    <property type="term" value="P:DNA-templated transcription"/>
    <property type="evidence" value="ECO:0007669"/>
    <property type="project" value="InterPro"/>
</dbReference>
<dbReference type="SUPFAM" id="SSF57959">
    <property type="entry name" value="Leucine zipper domain"/>
    <property type="match status" value="1"/>
</dbReference>
<dbReference type="InterPro" id="IPR004827">
    <property type="entry name" value="bZIP"/>
</dbReference>
<evidence type="ECO:0000256" key="6">
    <source>
        <dbReference type="ARBA" id="ARBA00023163"/>
    </source>
</evidence>
<dbReference type="PROSITE" id="PS50217">
    <property type="entry name" value="BZIP"/>
    <property type="match status" value="1"/>
</dbReference>
<dbReference type="Pfam" id="PF00170">
    <property type="entry name" value="bZIP_1"/>
    <property type="match status" value="1"/>
</dbReference>
<dbReference type="PROSITE" id="PS00036">
    <property type="entry name" value="BZIP_BASIC"/>
    <property type="match status" value="1"/>
</dbReference>
<comment type="caution">
    <text evidence="12">The sequence shown here is derived from an EMBL/GenBank/DDBJ whole genome shotgun (WGS) entry which is preliminary data.</text>
</comment>
<protein>
    <submittedName>
        <fullName evidence="12">Uncharacterized protein</fullName>
    </submittedName>
</protein>
<evidence type="ECO:0000256" key="7">
    <source>
        <dbReference type="ARBA" id="ARBA00023242"/>
    </source>
</evidence>
<evidence type="ECO:0000256" key="3">
    <source>
        <dbReference type="ARBA" id="ARBA00023015"/>
    </source>
</evidence>
<keyword evidence="13" id="KW-1185">Reference proteome</keyword>
<keyword evidence="8" id="KW-0175">Coiled coil</keyword>
<keyword evidence="6" id="KW-0804">Transcription</keyword>